<protein>
    <submittedName>
        <fullName evidence="3">Phosphoglycolate phosphatase</fullName>
    </submittedName>
</protein>
<evidence type="ECO:0000256" key="1">
    <source>
        <dbReference type="ARBA" id="ARBA00022801"/>
    </source>
</evidence>
<dbReference type="InterPro" id="IPR036412">
    <property type="entry name" value="HAD-like_sf"/>
</dbReference>
<dbReference type="InterPro" id="IPR023198">
    <property type="entry name" value="PGP-like_dom2"/>
</dbReference>
<dbReference type="SFLD" id="SFLDG01129">
    <property type="entry name" value="C1.5:_HAD__Beta-PGM__Phosphata"/>
    <property type="match status" value="1"/>
</dbReference>
<dbReference type="Gene3D" id="1.10.150.240">
    <property type="entry name" value="Putative phosphatase, domain 2"/>
    <property type="match status" value="1"/>
</dbReference>
<keyword evidence="2" id="KW-0460">Magnesium</keyword>
<dbReference type="GO" id="GO:0006281">
    <property type="term" value="P:DNA repair"/>
    <property type="evidence" value="ECO:0007669"/>
    <property type="project" value="TreeGrafter"/>
</dbReference>
<dbReference type="InterPro" id="IPR050155">
    <property type="entry name" value="HAD-like_hydrolase_sf"/>
</dbReference>
<evidence type="ECO:0000256" key="2">
    <source>
        <dbReference type="ARBA" id="ARBA00022842"/>
    </source>
</evidence>
<dbReference type="EMBL" id="LQQY01000046">
    <property type="protein sequence ID" value="KZE43736.1"/>
    <property type="molecule type" value="Genomic_DNA"/>
</dbReference>
<dbReference type="Proteomes" id="UP000076510">
    <property type="component" value="Unassembled WGS sequence"/>
</dbReference>
<gene>
    <name evidence="3" type="ORF">AV649_09700</name>
</gene>
<reference evidence="4" key="1">
    <citation type="submission" date="2016-01" db="EMBL/GenBank/DDBJ databases">
        <title>Whole genome sequencing of Bhargavaea cecembensis T14.</title>
        <authorList>
            <person name="Hong K.W."/>
        </authorList>
    </citation>
    <scope>NUCLEOTIDE SEQUENCE [LARGE SCALE GENOMIC DNA]</scope>
    <source>
        <strain evidence="4">M19</strain>
    </source>
</reference>
<dbReference type="SFLD" id="SFLDG01135">
    <property type="entry name" value="C1.5.6:_HAD__Beta-PGM__Phospha"/>
    <property type="match status" value="1"/>
</dbReference>
<dbReference type="InterPro" id="IPR006439">
    <property type="entry name" value="HAD-SF_hydro_IA"/>
</dbReference>
<name>A0A0J5SI54_9BACI</name>
<proteinExistence type="predicted"/>
<dbReference type="Pfam" id="PF13419">
    <property type="entry name" value="HAD_2"/>
    <property type="match status" value="1"/>
</dbReference>
<sequence length="207" mass="23891">MYQHIMWDFDGTLFDTYPIMADSFRVTLEKNGISEPLEEIMGLMRISMSTAIHHYQELHRFDEAFLSDYHEERKSRELDAKPFEGIARLCGQIHKTGRHNYLYTHRGESAVTMLKTFGLAEFFTDFITEEHGFERKPSPDAILHLLSKHAIAPEKAIMIGDRDLDIMAGKNAGIDACLYTDKPISDSQADYIIHDIQELRPILDIRD</sequence>
<comment type="caution">
    <text evidence="3">The sequence shown here is derived from an EMBL/GenBank/DDBJ whole genome shotgun (WGS) entry which is preliminary data.</text>
</comment>
<evidence type="ECO:0000313" key="3">
    <source>
        <dbReference type="EMBL" id="KZE43736.1"/>
    </source>
</evidence>
<dbReference type="RefSeq" id="WP_048004465.1">
    <property type="nucleotide sequence ID" value="NZ_JAMQJC010000020.1"/>
</dbReference>
<dbReference type="InterPro" id="IPR041492">
    <property type="entry name" value="HAD_2"/>
</dbReference>
<dbReference type="AlphaFoldDB" id="A0A0J5SI54"/>
<keyword evidence="1" id="KW-0378">Hydrolase</keyword>
<organism evidence="3 4">
    <name type="scientific">Rossellomorea marisflavi</name>
    <dbReference type="NCBI Taxonomy" id="189381"/>
    <lineage>
        <taxon>Bacteria</taxon>
        <taxon>Bacillati</taxon>
        <taxon>Bacillota</taxon>
        <taxon>Bacilli</taxon>
        <taxon>Bacillales</taxon>
        <taxon>Bacillaceae</taxon>
        <taxon>Rossellomorea</taxon>
    </lineage>
</organism>
<dbReference type="OrthoDB" id="9807630at2"/>
<dbReference type="Gene3D" id="3.40.50.1000">
    <property type="entry name" value="HAD superfamily/HAD-like"/>
    <property type="match status" value="1"/>
</dbReference>
<dbReference type="NCBIfam" id="TIGR01549">
    <property type="entry name" value="HAD-SF-IA-v1"/>
    <property type="match status" value="1"/>
</dbReference>
<dbReference type="PATRIC" id="fig|189381.10.peg.3816"/>
<dbReference type="PANTHER" id="PTHR43434">
    <property type="entry name" value="PHOSPHOGLYCOLATE PHOSPHATASE"/>
    <property type="match status" value="1"/>
</dbReference>
<dbReference type="GO" id="GO:0005829">
    <property type="term" value="C:cytosol"/>
    <property type="evidence" value="ECO:0007669"/>
    <property type="project" value="TreeGrafter"/>
</dbReference>
<dbReference type="SUPFAM" id="SSF56784">
    <property type="entry name" value="HAD-like"/>
    <property type="match status" value="1"/>
</dbReference>
<accession>A0A0J5SI54</accession>
<evidence type="ECO:0000313" key="4">
    <source>
        <dbReference type="Proteomes" id="UP000076510"/>
    </source>
</evidence>
<dbReference type="PANTHER" id="PTHR43434:SF25">
    <property type="entry name" value="PHOSPHOGLYCOLATE PHOSPHATASE"/>
    <property type="match status" value="1"/>
</dbReference>
<dbReference type="GO" id="GO:0008967">
    <property type="term" value="F:phosphoglycolate phosphatase activity"/>
    <property type="evidence" value="ECO:0007669"/>
    <property type="project" value="TreeGrafter"/>
</dbReference>
<dbReference type="SFLD" id="SFLDS00003">
    <property type="entry name" value="Haloacid_Dehalogenase"/>
    <property type="match status" value="1"/>
</dbReference>
<dbReference type="InterPro" id="IPR023214">
    <property type="entry name" value="HAD_sf"/>
</dbReference>